<reference evidence="1 2" key="2">
    <citation type="submission" date="2007-04" db="EMBL/GenBank/DDBJ databases">
        <title>Draft genome sequence of Ruminococcus obeum (ATCC 29174).</title>
        <authorList>
            <person name="Sudarsanam P."/>
            <person name="Ley R."/>
            <person name="Guruge J."/>
            <person name="Turnbaugh P.J."/>
            <person name="Mahowald M."/>
            <person name="Liep D."/>
            <person name="Gordon J."/>
        </authorList>
    </citation>
    <scope>NUCLEOTIDE SEQUENCE [LARGE SCALE GENOMIC DNA]</scope>
    <source>
        <strain evidence="1 2">ATCC 29174</strain>
    </source>
</reference>
<dbReference type="Proteomes" id="UP000006002">
    <property type="component" value="Unassembled WGS sequence"/>
</dbReference>
<organism evidence="1 2">
    <name type="scientific">Blautia obeum ATCC 29174</name>
    <dbReference type="NCBI Taxonomy" id="411459"/>
    <lineage>
        <taxon>Bacteria</taxon>
        <taxon>Bacillati</taxon>
        <taxon>Bacillota</taxon>
        <taxon>Clostridia</taxon>
        <taxon>Lachnospirales</taxon>
        <taxon>Lachnospiraceae</taxon>
        <taxon>Blautia</taxon>
    </lineage>
</organism>
<proteinExistence type="predicted"/>
<accession>A5ZUU0</accession>
<dbReference type="EMBL" id="AAVO02000013">
    <property type="protein sequence ID" value="EDM86625.1"/>
    <property type="molecule type" value="Genomic_DNA"/>
</dbReference>
<comment type="caution">
    <text evidence="1">The sequence shown here is derived from an EMBL/GenBank/DDBJ whole genome shotgun (WGS) entry which is preliminary data.</text>
</comment>
<dbReference type="AlphaFoldDB" id="A5ZUU0"/>
<evidence type="ECO:0000313" key="2">
    <source>
        <dbReference type="Proteomes" id="UP000006002"/>
    </source>
</evidence>
<gene>
    <name evidence="1" type="ORF">RUMOBE_02775</name>
</gene>
<evidence type="ECO:0000313" key="1">
    <source>
        <dbReference type="EMBL" id="EDM86625.1"/>
    </source>
</evidence>
<dbReference type="HOGENOM" id="CLU_3005012_0_0_9"/>
<protein>
    <submittedName>
        <fullName evidence="1">Uncharacterized protein</fullName>
    </submittedName>
</protein>
<reference evidence="1 2" key="1">
    <citation type="submission" date="2007-03" db="EMBL/GenBank/DDBJ databases">
        <authorList>
            <person name="Fulton L."/>
            <person name="Clifton S."/>
            <person name="Fulton B."/>
            <person name="Xu J."/>
            <person name="Minx P."/>
            <person name="Pepin K.H."/>
            <person name="Johnson M."/>
            <person name="Thiruvilangam P."/>
            <person name="Bhonagiri V."/>
            <person name="Nash W.E."/>
            <person name="Mardis E.R."/>
            <person name="Wilson R.K."/>
        </authorList>
    </citation>
    <scope>NUCLEOTIDE SEQUENCE [LARGE SCALE GENOMIC DNA]</scope>
    <source>
        <strain evidence="1 2">ATCC 29174</strain>
    </source>
</reference>
<sequence length="56" mass="6505">MLHCEYYQKKDVAGNEVNSNKKTGGTEHEIQNSGSAFCRCADSRYTCRMWQQQESR</sequence>
<name>A5ZUU0_9FIRM</name>